<reference evidence="7" key="1">
    <citation type="submission" date="2022-04" db="UniProtKB">
        <authorList>
            <consortium name="RefSeq"/>
        </authorList>
    </citation>
    <scope>IDENTIFICATION</scope>
    <source>
        <strain evidence="7 8">J_2021</strain>
        <tissue evidence="7 8">Erythrocytes</tissue>
    </source>
</reference>
<evidence type="ECO:0000313" key="8">
    <source>
        <dbReference type="RefSeq" id="XP_041417604.1"/>
    </source>
</evidence>
<dbReference type="OMA" id="XNILPEQ"/>
<dbReference type="InterPro" id="IPR001007">
    <property type="entry name" value="VWF_dom"/>
</dbReference>
<dbReference type="Xenbase" id="XB-GENE-17340979">
    <property type="gene designation" value="ecm2.S"/>
</dbReference>
<gene>
    <name evidence="9" type="primary">ecm2.S</name>
    <name evidence="7 8" type="synonym">ecm2.1.S</name>
</gene>
<dbReference type="InterPro" id="IPR032675">
    <property type="entry name" value="LRR_dom_sf"/>
</dbReference>
<dbReference type="GeneID" id="108715810"/>
<evidence type="ECO:0000256" key="2">
    <source>
        <dbReference type="ARBA" id="ARBA00022737"/>
    </source>
</evidence>
<organism evidence="7">
    <name type="scientific">Xenopus laevis</name>
    <name type="common">African clawed frog</name>
    <dbReference type="NCBI Taxonomy" id="8355"/>
    <lineage>
        <taxon>Eukaryota</taxon>
        <taxon>Metazoa</taxon>
        <taxon>Chordata</taxon>
        <taxon>Craniata</taxon>
        <taxon>Vertebrata</taxon>
        <taxon>Euteleostomi</taxon>
        <taxon>Amphibia</taxon>
        <taxon>Batrachia</taxon>
        <taxon>Anura</taxon>
        <taxon>Pipoidea</taxon>
        <taxon>Pipidae</taxon>
        <taxon>Xenopodinae</taxon>
        <taxon>Xenopus</taxon>
        <taxon>Xenopus</taxon>
    </lineage>
</organism>
<dbReference type="InterPro" id="IPR001611">
    <property type="entry name" value="Leu-rich_rpt"/>
</dbReference>
<dbReference type="Proteomes" id="UP000186698">
    <property type="component" value="Chromosome 4S"/>
</dbReference>
<dbReference type="FunFam" id="3.80.10.10:FF:000130">
    <property type="entry name" value="extracellular matrix protein 2 isoform X1"/>
    <property type="match status" value="1"/>
</dbReference>
<dbReference type="GO" id="GO:0030198">
    <property type="term" value="P:extracellular matrix organization"/>
    <property type="evidence" value="ECO:0000318"/>
    <property type="project" value="GO_Central"/>
</dbReference>
<dbReference type="KEGG" id="xla:108715810"/>
<keyword evidence="6" id="KW-1185">Reference proteome</keyword>
<feature type="signal peptide" evidence="4">
    <location>
        <begin position="1"/>
        <end position="20"/>
    </location>
</feature>
<dbReference type="GO" id="GO:0010811">
    <property type="term" value="P:positive regulation of cell-substrate adhesion"/>
    <property type="evidence" value="ECO:0000318"/>
    <property type="project" value="GO_Central"/>
</dbReference>
<evidence type="ECO:0000256" key="1">
    <source>
        <dbReference type="ARBA" id="ARBA00022614"/>
    </source>
</evidence>
<evidence type="ECO:0000259" key="5">
    <source>
        <dbReference type="PROSITE" id="PS50184"/>
    </source>
</evidence>
<accession>A0A1L8GHA5</accession>
<dbReference type="SMART" id="SM00369">
    <property type="entry name" value="LRR_TYP"/>
    <property type="match status" value="10"/>
</dbReference>
<dbReference type="PANTHER" id="PTHR46544">
    <property type="entry name" value="EXTRACELLULAR MATRIX PROTEIN 2-RELATED"/>
    <property type="match status" value="1"/>
</dbReference>
<dbReference type="PROSITE" id="PS01208">
    <property type="entry name" value="VWFC_1"/>
    <property type="match status" value="1"/>
</dbReference>
<dbReference type="Pfam" id="PF00093">
    <property type="entry name" value="VWC"/>
    <property type="match status" value="1"/>
</dbReference>
<evidence type="ECO:0000256" key="3">
    <source>
        <dbReference type="SAM" id="MobiDB-lite"/>
    </source>
</evidence>
<dbReference type="Gene3D" id="6.20.200.20">
    <property type="match status" value="1"/>
</dbReference>
<dbReference type="FunFam" id="3.80.10.10:FF:000772">
    <property type="entry name" value="Extracellular matrix protein 2"/>
    <property type="match status" value="1"/>
</dbReference>
<name>A0A1L8GHA5_XENLA</name>
<feature type="region of interest" description="Disordered" evidence="3">
    <location>
        <begin position="219"/>
        <end position="299"/>
    </location>
</feature>
<keyword evidence="4" id="KW-0732">Signal</keyword>
<dbReference type="GO" id="GO:0031012">
    <property type="term" value="C:extracellular matrix"/>
    <property type="evidence" value="ECO:0000318"/>
    <property type="project" value="GO_Central"/>
</dbReference>
<dbReference type="GO" id="GO:0005576">
    <property type="term" value="C:extracellular region"/>
    <property type="evidence" value="ECO:0007669"/>
    <property type="project" value="UniProtKB-SubCell"/>
</dbReference>
<dbReference type="AGR" id="Xenbase:XB-GENE-17340979"/>
<dbReference type="Gene3D" id="3.80.10.10">
    <property type="entry name" value="Ribonuclease Inhibitor"/>
    <property type="match status" value="3"/>
</dbReference>
<proteinExistence type="predicted"/>
<dbReference type="SUPFAM" id="SSF52058">
    <property type="entry name" value="L domain-like"/>
    <property type="match status" value="1"/>
</dbReference>
<feature type="chain" id="PRO_5044562368" evidence="4">
    <location>
        <begin position="21"/>
        <end position="712"/>
    </location>
</feature>
<evidence type="ECO:0000256" key="4">
    <source>
        <dbReference type="SAM" id="SignalP"/>
    </source>
</evidence>
<sequence length="712" mass="82162">MRTVFLIFLLLLITEWTTCAQDEHFSTSKSKKRKIKNRRRRVLSKSSMAIQQMTKPSTTPIPELHMPVFNADDAIVHVLQTILGVNEQAPNYNILPVKKGHCTVNGLVMFDNAVWSPNPCITCMCSNGNEICDETICPLLTCPITETHWGECCPACSNTVNHHQPIQQPNRILLENVAEFSGDSPEPNNLNDLVILKAPKTQQEMDEFLKTEGGREKLEAKKLKRKKKKEDKKQKVREREFEENRKAYEQEEARYKEEKRNREEEKKRNEEKMREEELQKQREREEQEQYREDDEDDEEEEYILRGDVFRISPRVPGSRRPAVIHHPPLPPGCFISETTVGCSNAKLKHVPAISDPDVKSIELTGNAITSILKETFNGMPNLERIDLSRNSLTSNEIDSQSFKSLKNLKRLYLDGNLLVHMPTELPSSLEELKLNDNKLEGLKKHSMEDLTNLVTLEMEGNQLSEGNVSPLVFKPMKHLAYLRLGRNKFRTIPQGLPVSIEELYLESNEIEEIVETSFNHTKNLNTVVLRHNKLEESRIDPLTWIFHRNLESIDLSYNKLYQVPSYLPKSLMHLVLVGNQIERIPGYVFAHLNPGLEYLYLSFNKLDNDGIDAVSFHGAYHSLREIFLDHNELRDVPTGIEHMTDLHILRLNNNKIRSVSPYCICSAEEEGDSSLEELHLENNFINTREISPYAFFCLRSYSSVILKPQKVK</sequence>
<dbReference type="Bgee" id="108715810">
    <property type="expression patterns" value="Expressed in muscle tissue and 11 other cell types or tissues"/>
</dbReference>
<dbReference type="PROSITE" id="PS51450">
    <property type="entry name" value="LRR"/>
    <property type="match status" value="1"/>
</dbReference>
<dbReference type="FunFam" id="3.80.10.10:FF:000284">
    <property type="entry name" value="extracellular matrix protein 2 isoform X1"/>
    <property type="match status" value="1"/>
</dbReference>
<dbReference type="PANTHER" id="PTHR46544:SF1">
    <property type="entry name" value="EXTRACELLULAR MATRIX PROTEIN 2"/>
    <property type="match status" value="1"/>
</dbReference>
<evidence type="ECO:0000313" key="9">
    <source>
        <dbReference type="Xenbase" id="XB-GENE-17340979"/>
    </source>
</evidence>
<keyword evidence="2" id="KW-0677">Repeat</keyword>
<dbReference type="RefSeq" id="XP_018116773.1">
    <property type="nucleotide sequence ID" value="XM_018261284.2"/>
</dbReference>
<dbReference type="STRING" id="8355.A0A1L8GHA5"/>
<evidence type="ECO:0000313" key="6">
    <source>
        <dbReference type="Proteomes" id="UP000186698"/>
    </source>
</evidence>
<dbReference type="GO" id="GO:0070052">
    <property type="term" value="F:collagen V binding"/>
    <property type="evidence" value="ECO:0000318"/>
    <property type="project" value="GO_Central"/>
</dbReference>
<keyword evidence="1" id="KW-0433">Leucine-rich repeat</keyword>
<evidence type="ECO:0000313" key="7">
    <source>
        <dbReference type="RefSeq" id="XP_018116773.1"/>
    </source>
</evidence>
<dbReference type="SUPFAM" id="SSF57603">
    <property type="entry name" value="FnI-like domain"/>
    <property type="match status" value="1"/>
</dbReference>
<dbReference type="Pfam" id="PF13855">
    <property type="entry name" value="LRR_8"/>
    <property type="match status" value="3"/>
</dbReference>
<protein>
    <submittedName>
        <fullName evidence="7 8">Extracellular Matrix protein 2</fullName>
    </submittedName>
</protein>
<dbReference type="InterPro" id="IPR043184">
    <property type="entry name" value="ECM2"/>
</dbReference>
<feature type="compositionally biased region" description="Basic and acidic residues" evidence="3">
    <location>
        <begin position="231"/>
        <end position="290"/>
    </location>
</feature>
<dbReference type="AlphaFoldDB" id="A0A1L8GHA5"/>
<dbReference type="RefSeq" id="XP_041417604.1">
    <property type="nucleotide sequence ID" value="XM_041561670.1"/>
</dbReference>
<feature type="domain" description="VWFC" evidence="5">
    <location>
        <begin position="100"/>
        <end position="157"/>
    </location>
</feature>
<dbReference type="InterPro" id="IPR003591">
    <property type="entry name" value="Leu-rich_rpt_typical-subtyp"/>
</dbReference>
<dbReference type="PaxDb" id="8355-A0A1L8GHA5"/>
<dbReference type="CTD" id="108715810"/>
<dbReference type="OrthoDB" id="676979at2759"/>
<dbReference type="SMART" id="SM00214">
    <property type="entry name" value="VWC"/>
    <property type="match status" value="1"/>
</dbReference>
<dbReference type="GO" id="GO:0008201">
    <property type="term" value="F:heparin binding"/>
    <property type="evidence" value="ECO:0000318"/>
    <property type="project" value="GO_Central"/>
</dbReference>
<dbReference type="PROSITE" id="PS50184">
    <property type="entry name" value="VWFC_2"/>
    <property type="match status" value="1"/>
</dbReference>